<dbReference type="InterPro" id="IPR036188">
    <property type="entry name" value="FAD/NAD-bd_sf"/>
</dbReference>
<comment type="caution">
    <text evidence="1">The sequence shown here is derived from an EMBL/GenBank/DDBJ whole genome shotgun (WGS) entry which is preliminary data.</text>
</comment>
<evidence type="ECO:0000313" key="1">
    <source>
        <dbReference type="EMBL" id="KAF9467913.1"/>
    </source>
</evidence>
<protein>
    <submittedName>
        <fullName evidence="1">Uncharacterized protein</fullName>
    </submittedName>
</protein>
<organism evidence="1 2">
    <name type="scientific">Collybia nuda</name>
    <dbReference type="NCBI Taxonomy" id="64659"/>
    <lineage>
        <taxon>Eukaryota</taxon>
        <taxon>Fungi</taxon>
        <taxon>Dikarya</taxon>
        <taxon>Basidiomycota</taxon>
        <taxon>Agaricomycotina</taxon>
        <taxon>Agaricomycetes</taxon>
        <taxon>Agaricomycetidae</taxon>
        <taxon>Agaricales</taxon>
        <taxon>Tricholomatineae</taxon>
        <taxon>Clitocybaceae</taxon>
        <taxon>Collybia</taxon>
    </lineage>
</organism>
<keyword evidence="2" id="KW-1185">Reference proteome</keyword>
<dbReference type="Proteomes" id="UP000807353">
    <property type="component" value="Unassembled WGS sequence"/>
</dbReference>
<gene>
    <name evidence="1" type="ORF">BDZ94DRAFT_1131231</name>
</gene>
<accession>A0A9P5YDD2</accession>
<dbReference type="EMBL" id="MU150235">
    <property type="protein sequence ID" value="KAF9467913.1"/>
    <property type="molecule type" value="Genomic_DNA"/>
</dbReference>
<name>A0A9P5YDD2_9AGAR</name>
<dbReference type="Gene3D" id="3.50.50.60">
    <property type="entry name" value="FAD/NAD(P)-binding domain"/>
    <property type="match status" value="1"/>
</dbReference>
<proteinExistence type="predicted"/>
<feature type="non-terminal residue" evidence="1">
    <location>
        <position position="54"/>
    </location>
</feature>
<feature type="non-terminal residue" evidence="1">
    <location>
        <position position="1"/>
    </location>
</feature>
<reference evidence="1" key="1">
    <citation type="submission" date="2020-11" db="EMBL/GenBank/DDBJ databases">
        <authorList>
            <consortium name="DOE Joint Genome Institute"/>
            <person name="Ahrendt S."/>
            <person name="Riley R."/>
            <person name="Andreopoulos W."/>
            <person name="Labutti K."/>
            <person name="Pangilinan J."/>
            <person name="Ruiz-Duenas F.J."/>
            <person name="Barrasa J.M."/>
            <person name="Sanchez-Garcia M."/>
            <person name="Camarero S."/>
            <person name="Miyauchi S."/>
            <person name="Serrano A."/>
            <person name="Linde D."/>
            <person name="Babiker R."/>
            <person name="Drula E."/>
            <person name="Ayuso-Fernandez I."/>
            <person name="Pacheco R."/>
            <person name="Padilla G."/>
            <person name="Ferreira P."/>
            <person name="Barriuso J."/>
            <person name="Kellner H."/>
            <person name="Castanera R."/>
            <person name="Alfaro M."/>
            <person name="Ramirez L."/>
            <person name="Pisabarro A.G."/>
            <person name="Kuo A."/>
            <person name="Tritt A."/>
            <person name="Lipzen A."/>
            <person name="He G."/>
            <person name="Yan M."/>
            <person name="Ng V."/>
            <person name="Cullen D."/>
            <person name="Martin F."/>
            <person name="Rosso M.-N."/>
            <person name="Henrissat B."/>
            <person name="Hibbett D."/>
            <person name="Martinez A.T."/>
            <person name="Grigoriev I.V."/>
        </authorList>
    </citation>
    <scope>NUCLEOTIDE SEQUENCE</scope>
    <source>
        <strain evidence="1">CBS 247.69</strain>
    </source>
</reference>
<dbReference type="OrthoDB" id="269227at2759"/>
<dbReference type="AlphaFoldDB" id="A0A9P5YDD2"/>
<evidence type="ECO:0000313" key="2">
    <source>
        <dbReference type="Proteomes" id="UP000807353"/>
    </source>
</evidence>
<sequence>YPRGQGIGGSTLNNAAINILGGTRDDFDGLAKTFNDPSWSRDNMQNYLRLIENN</sequence>